<dbReference type="Pfam" id="PF00441">
    <property type="entry name" value="Acyl-CoA_dh_1"/>
    <property type="match status" value="1"/>
</dbReference>
<sequence>MDFRLSEDQTTVVALARGAFERRSDPLRTAGIEATADRFDRQLWQELADSGVLGLAVPEDQGGIGLGMAEFAPALLEQGRTLGMVPLWETVVLGVLPIARYGDEKQRDTWLRRVAEGTAVLTAALEQPGQVPLHATDSGDGPRLTGVSPGVPGGHLADAVVVPARTTGGTVELFLVPTDLPGVTRHRVERTDRGIATDLELVDVPAERLGAGPEEDRLEWLLRRAWVGLAAIQLGVSQASVRQAADYVAQRHQFGVPLATFQAVAHQAANCHIDTEAMEVTFWNALWRLETGRDATAAVHVAKWWAADAGDRVARTVQHLHGGLGADITYPIHRYMLWTTQLANTLGSAAWHLHRIGGHVAGGAA</sequence>
<evidence type="ECO:0000256" key="1">
    <source>
        <dbReference type="ARBA" id="ARBA00001974"/>
    </source>
</evidence>
<comment type="cofactor">
    <cofactor evidence="1">
        <name>FAD</name>
        <dbReference type="ChEBI" id="CHEBI:57692"/>
    </cofactor>
</comment>
<dbReference type="Gene3D" id="1.10.540.10">
    <property type="entry name" value="Acyl-CoA dehydrogenase/oxidase, N-terminal domain"/>
    <property type="match status" value="1"/>
</dbReference>
<organism evidence="8 9">
    <name type="scientific">Lentzea albidocapillata</name>
    <dbReference type="NCBI Taxonomy" id="40571"/>
    <lineage>
        <taxon>Bacteria</taxon>
        <taxon>Bacillati</taxon>
        <taxon>Actinomycetota</taxon>
        <taxon>Actinomycetes</taxon>
        <taxon>Pseudonocardiales</taxon>
        <taxon>Pseudonocardiaceae</taxon>
        <taxon>Lentzea</taxon>
    </lineage>
</organism>
<dbReference type="PANTHER" id="PTHR43884:SF20">
    <property type="entry name" value="ACYL-COA DEHYDROGENASE FADE28"/>
    <property type="match status" value="1"/>
</dbReference>
<dbReference type="InterPro" id="IPR037069">
    <property type="entry name" value="AcylCoA_DH/ox_N_sf"/>
</dbReference>
<name>A0A1W2DH80_9PSEU</name>
<dbReference type="CDD" id="cd00567">
    <property type="entry name" value="ACAD"/>
    <property type="match status" value="1"/>
</dbReference>
<dbReference type="Gene3D" id="1.20.140.10">
    <property type="entry name" value="Butyryl-CoA Dehydrogenase, subunit A, domain 3"/>
    <property type="match status" value="1"/>
</dbReference>
<feature type="domain" description="Acyl-CoA dehydrogenase/oxidase N-terminal" evidence="7">
    <location>
        <begin position="6"/>
        <end position="117"/>
    </location>
</feature>
<dbReference type="GO" id="GO:0003995">
    <property type="term" value="F:acyl-CoA dehydrogenase activity"/>
    <property type="evidence" value="ECO:0007669"/>
    <property type="project" value="TreeGrafter"/>
</dbReference>
<keyword evidence="3" id="KW-0285">Flavoprotein</keyword>
<dbReference type="Pfam" id="PF02771">
    <property type="entry name" value="Acyl-CoA_dh_N"/>
    <property type="match status" value="1"/>
</dbReference>
<gene>
    <name evidence="8" type="ORF">SAMN05660733_02978</name>
</gene>
<keyword evidence="4" id="KW-0274">FAD</keyword>
<keyword evidence="9" id="KW-1185">Reference proteome</keyword>
<dbReference type="InterPro" id="IPR046373">
    <property type="entry name" value="Acyl-CoA_Oxase/DH_mid-dom_sf"/>
</dbReference>
<evidence type="ECO:0000256" key="3">
    <source>
        <dbReference type="ARBA" id="ARBA00022630"/>
    </source>
</evidence>
<evidence type="ECO:0000313" key="8">
    <source>
        <dbReference type="EMBL" id="SMC96268.1"/>
    </source>
</evidence>
<dbReference type="EMBL" id="FWYC01000007">
    <property type="protein sequence ID" value="SMC96268.1"/>
    <property type="molecule type" value="Genomic_DNA"/>
</dbReference>
<evidence type="ECO:0000256" key="2">
    <source>
        <dbReference type="ARBA" id="ARBA00009347"/>
    </source>
</evidence>
<dbReference type="eggNOG" id="COG1960">
    <property type="taxonomic scope" value="Bacteria"/>
</dbReference>
<dbReference type="InterPro" id="IPR009100">
    <property type="entry name" value="AcylCoA_DH/oxidase_NM_dom_sf"/>
</dbReference>
<protein>
    <submittedName>
        <fullName evidence="8">Acyl-CoA dehydrogenase</fullName>
    </submittedName>
</protein>
<reference evidence="9" key="1">
    <citation type="submission" date="2017-04" db="EMBL/GenBank/DDBJ databases">
        <authorList>
            <person name="Varghese N."/>
            <person name="Submissions S."/>
        </authorList>
    </citation>
    <scope>NUCLEOTIDE SEQUENCE [LARGE SCALE GENOMIC DNA]</scope>
    <source>
        <strain evidence="9">DSM 44073</strain>
    </source>
</reference>
<dbReference type="InterPro" id="IPR009075">
    <property type="entry name" value="AcylCo_DH/oxidase_C"/>
</dbReference>
<evidence type="ECO:0000259" key="6">
    <source>
        <dbReference type="Pfam" id="PF00441"/>
    </source>
</evidence>
<dbReference type="STRING" id="40571.SAMN05660733_02978"/>
<dbReference type="Gene3D" id="2.40.110.10">
    <property type="entry name" value="Butyryl-CoA Dehydrogenase, subunit A, domain 2"/>
    <property type="match status" value="1"/>
</dbReference>
<dbReference type="SUPFAM" id="SSF47203">
    <property type="entry name" value="Acyl-CoA dehydrogenase C-terminal domain-like"/>
    <property type="match status" value="1"/>
</dbReference>
<evidence type="ECO:0000313" key="9">
    <source>
        <dbReference type="Proteomes" id="UP000192840"/>
    </source>
</evidence>
<evidence type="ECO:0000256" key="5">
    <source>
        <dbReference type="ARBA" id="ARBA00023002"/>
    </source>
</evidence>
<comment type="similarity">
    <text evidence="2">Belongs to the acyl-CoA dehydrogenase family.</text>
</comment>
<dbReference type="Proteomes" id="UP000192840">
    <property type="component" value="Unassembled WGS sequence"/>
</dbReference>
<evidence type="ECO:0000259" key="7">
    <source>
        <dbReference type="Pfam" id="PF02771"/>
    </source>
</evidence>
<evidence type="ECO:0000256" key="4">
    <source>
        <dbReference type="ARBA" id="ARBA00022827"/>
    </source>
</evidence>
<dbReference type="InterPro" id="IPR013786">
    <property type="entry name" value="AcylCoA_DH/ox_N"/>
</dbReference>
<dbReference type="SUPFAM" id="SSF56645">
    <property type="entry name" value="Acyl-CoA dehydrogenase NM domain-like"/>
    <property type="match status" value="1"/>
</dbReference>
<accession>A0A1W2DH80</accession>
<dbReference type="OrthoDB" id="4319499at2"/>
<dbReference type="PANTHER" id="PTHR43884">
    <property type="entry name" value="ACYL-COA DEHYDROGENASE"/>
    <property type="match status" value="1"/>
</dbReference>
<dbReference type="RefSeq" id="WP_030477369.1">
    <property type="nucleotide sequence ID" value="NZ_FWYC01000007.1"/>
</dbReference>
<dbReference type="AlphaFoldDB" id="A0A1W2DH80"/>
<dbReference type="InterPro" id="IPR036250">
    <property type="entry name" value="AcylCo_DH-like_C"/>
</dbReference>
<keyword evidence="5" id="KW-0560">Oxidoreductase</keyword>
<proteinExistence type="inferred from homology"/>
<dbReference type="GO" id="GO:0050660">
    <property type="term" value="F:flavin adenine dinucleotide binding"/>
    <property type="evidence" value="ECO:0007669"/>
    <property type="project" value="InterPro"/>
</dbReference>
<feature type="domain" description="Acyl-CoA dehydrogenase/oxidase C-terminal" evidence="6">
    <location>
        <begin position="227"/>
        <end position="356"/>
    </location>
</feature>